<evidence type="ECO:0000256" key="13">
    <source>
        <dbReference type="RuleBase" id="RU003848"/>
    </source>
</evidence>
<dbReference type="HAMAP" id="MF_01398">
    <property type="entry name" value="ATP_synth_b_bprime"/>
    <property type="match status" value="1"/>
</dbReference>
<protein>
    <recommendedName>
        <fullName evidence="12">ATP synthase subunit b</fullName>
    </recommendedName>
    <alternativeName>
        <fullName evidence="12">ATP synthase F(0) sector subunit b</fullName>
    </alternativeName>
    <alternativeName>
        <fullName evidence="12">ATPase subunit I</fullName>
    </alternativeName>
    <alternativeName>
        <fullName evidence="12">F-type ATPase subunit b</fullName>
        <shortName evidence="12">F-ATPase subunit b</shortName>
    </alternativeName>
</protein>
<dbReference type="PANTHER" id="PTHR33445:SF1">
    <property type="entry name" value="ATP SYNTHASE SUBUNIT B"/>
    <property type="match status" value="1"/>
</dbReference>
<keyword evidence="15" id="KW-1185">Reference proteome</keyword>
<evidence type="ECO:0000256" key="8">
    <source>
        <dbReference type="ARBA" id="ARBA00023136"/>
    </source>
</evidence>
<evidence type="ECO:0000256" key="7">
    <source>
        <dbReference type="ARBA" id="ARBA00023065"/>
    </source>
</evidence>
<proteinExistence type="inferred from homology"/>
<keyword evidence="3 12" id="KW-0138">CF(0)</keyword>
<comment type="similarity">
    <text evidence="1 12 13">Belongs to the ATPase B chain family.</text>
</comment>
<dbReference type="InterPro" id="IPR002146">
    <property type="entry name" value="ATP_synth_b/b'su_bac/chlpt"/>
</dbReference>
<keyword evidence="9 12" id="KW-0066">ATP synthesis</keyword>
<sequence length="162" mass="17456">MNTQLLPMNIGPLNPGVPELVFGLVTFAAVFWVCSRVLLPRVEKVLAQREASTTGREEEAEELRAEAARVRALYESALADARHAAARTRQQAHEEGVALITAARADGMRVREQILTDGAAVIAAERATAEAALRPYVDDLARELAGRILGEPVPASAADHRP</sequence>
<keyword evidence="5 12" id="KW-0375">Hydrogen ion transport</keyword>
<evidence type="ECO:0000256" key="2">
    <source>
        <dbReference type="ARBA" id="ARBA00022448"/>
    </source>
</evidence>
<evidence type="ECO:0000256" key="5">
    <source>
        <dbReference type="ARBA" id="ARBA00022781"/>
    </source>
</evidence>
<keyword evidence="2 12" id="KW-0813">Transport</keyword>
<evidence type="ECO:0000256" key="3">
    <source>
        <dbReference type="ARBA" id="ARBA00022547"/>
    </source>
</evidence>
<dbReference type="Pfam" id="PF00430">
    <property type="entry name" value="ATP-synt_B"/>
    <property type="match status" value="1"/>
</dbReference>
<reference evidence="14 15" key="1">
    <citation type="submission" date="2024-10" db="EMBL/GenBank/DDBJ databases">
        <title>The Natural Products Discovery Center: Release of the First 8490 Sequenced Strains for Exploring Actinobacteria Biosynthetic Diversity.</title>
        <authorList>
            <person name="Kalkreuter E."/>
            <person name="Kautsar S.A."/>
            <person name="Yang D."/>
            <person name="Bader C.D."/>
            <person name="Teijaro C.N."/>
            <person name="Fluegel L."/>
            <person name="Davis C.M."/>
            <person name="Simpson J.R."/>
            <person name="Lauterbach L."/>
            <person name="Steele A.D."/>
            <person name="Gui C."/>
            <person name="Meng S."/>
            <person name="Li G."/>
            <person name="Viehrig K."/>
            <person name="Ye F."/>
            <person name="Su P."/>
            <person name="Kiefer A.F."/>
            <person name="Nichols A."/>
            <person name="Cepeda A.J."/>
            <person name="Yan W."/>
            <person name="Fan B."/>
            <person name="Jiang Y."/>
            <person name="Adhikari A."/>
            <person name="Zheng C.-J."/>
            <person name="Schuster L."/>
            <person name="Cowan T.M."/>
            <person name="Smanski M.J."/>
            <person name="Chevrette M.G."/>
            <person name="De Carvalho L.P.S."/>
            <person name="Shen B."/>
        </authorList>
    </citation>
    <scope>NUCLEOTIDE SEQUENCE [LARGE SCALE GENOMIC DNA]</scope>
    <source>
        <strain evidence="14 15">NPDC003029</strain>
    </source>
</reference>
<evidence type="ECO:0000256" key="10">
    <source>
        <dbReference type="ARBA" id="ARBA00025198"/>
    </source>
</evidence>
<evidence type="ECO:0000256" key="1">
    <source>
        <dbReference type="ARBA" id="ARBA00005513"/>
    </source>
</evidence>
<keyword evidence="4 12" id="KW-0812">Transmembrane</keyword>
<organism evidence="14 15">
    <name type="scientific">Streptomyces flavidovirens</name>
    <dbReference type="NCBI Taxonomy" id="67298"/>
    <lineage>
        <taxon>Bacteria</taxon>
        <taxon>Bacillati</taxon>
        <taxon>Actinomycetota</taxon>
        <taxon>Actinomycetes</taxon>
        <taxon>Kitasatosporales</taxon>
        <taxon>Streptomycetaceae</taxon>
        <taxon>Streptomyces</taxon>
    </lineage>
</organism>
<dbReference type="InterPro" id="IPR050059">
    <property type="entry name" value="ATP_synthase_B_chain"/>
</dbReference>
<gene>
    <name evidence="12" type="primary">atpF</name>
    <name evidence="14" type="ORF">ACFYWW_14110</name>
</gene>
<comment type="function">
    <text evidence="10 12">F(1)F(0) ATP synthase produces ATP from ADP in the presence of a proton or sodium gradient. F-type ATPases consist of two structural domains, F(1) containing the extramembraneous catalytic core and F(0) containing the membrane proton channel, linked together by a central stalk and a peripheral stalk. During catalysis, ATP synthesis in the catalytic domain of F(1) is coupled via a rotary mechanism of the central stalk subunits to proton translocation.</text>
</comment>
<evidence type="ECO:0000256" key="9">
    <source>
        <dbReference type="ARBA" id="ARBA00023310"/>
    </source>
</evidence>
<comment type="subcellular location">
    <subcellularLocation>
        <location evidence="12">Cell membrane</location>
        <topology evidence="12">Single-pass membrane protein</topology>
    </subcellularLocation>
    <subcellularLocation>
        <location evidence="11">Endomembrane system</location>
        <topology evidence="11">Single-pass membrane protein</topology>
    </subcellularLocation>
</comment>
<keyword evidence="6 12" id="KW-1133">Transmembrane helix</keyword>
<name>A0ABW6REA1_9ACTN</name>
<evidence type="ECO:0000256" key="4">
    <source>
        <dbReference type="ARBA" id="ARBA00022692"/>
    </source>
</evidence>
<feature type="transmembrane region" description="Helical" evidence="12">
    <location>
        <begin position="20"/>
        <end position="39"/>
    </location>
</feature>
<evidence type="ECO:0000313" key="14">
    <source>
        <dbReference type="EMBL" id="MFF3339849.1"/>
    </source>
</evidence>
<keyword evidence="7 12" id="KW-0406">Ion transport</keyword>
<keyword evidence="8 12" id="KW-0472">Membrane</keyword>
<evidence type="ECO:0000256" key="11">
    <source>
        <dbReference type="ARBA" id="ARBA00037847"/>
    </source>
</evidence>
<dbReference type="EMBL" id="JBIAPK010000004">
    <property type="protein sequence ID" value="MFF3339849.1"/>
    <property type="molecule type" value="Genomic_DNA"/>
</dbReference>
<accession>A0ABW6REA1</accession>
<dbReference type="PANTHER" id="PTHR33445">
    <property type="entry name" value="ATP SYNTHASE SUBUNIT B', CHLOROPLASTIC"/>
    <property type="match status" value="1"/>
</dbReference>
<comment type="function">
    <text evidence="12">Component of the F(0) channel, it forms part of the peripheral stalk, linking F(1) to F(0).</text>
</comment>
<evidence type="ECO:0000256" key="6">
    <source>
        <dbReference type="ARBA" id="ARBA00022989"/>
    </source>
</evidence>
<comment type="subunit">
    <text evidence="12">F-type ATPases have 2 components, F(1) - the catalytic core - and F(0) - the membrane proton channel. F(1) has five subunits: alpha(3), beta(3), gamma(1), delta(1), epsilon(1). F(0) has three main subunits: a(1), b(2) and c(10-14). The alpha and beta chains form an alternating ring which encloses part of the gamma chain. F(1) is attached to F(0) by a central stalk formed by the gamma and epsilon chains, while a peripheral stalk is formed by the delta and b chains.</text>
</comment>
<dbReference type="Proteomes" id="UP001601976">
    <property type="component" value="Unassembled WGS sequence"/>
</dbReference>
<keyword evidence="12" id="KW-1003">Cell membrane</keyword>
<evidence type="ECO:0000313" key="15">
    <source>
        <dbReference type="Proteomes" id="UP001601976"/>
    </source>
</evidence>
<dbReference type="RefSeq" id="WP_355725039.1">
    <property type="nucleotide sequence ID" value="NZ_JBEXNP010000019.1"/>
</dbReference>
<comment type="caution">
    <text evidence="14">The sequence shown here is derived from an EMBL/GenBank/DDBJ whole genome shotgun (WGS) entry which is preliminary data.</text>
</comment>
<evidence type="ECO:0000256" key="12">
    <source>
        <dbReference type="HAMAP-Rule" id="MF_01398"/>
    </source>
</evidence>